<protein>
    <submittedName>
        <fullName evidence="2">Uncharacterized protein</fullName>
    </submittedName>
</protein>
<evidence type="ECO:0000313" key="3">
    <source>
        <dbReference type="Proteomes" id="UP000331127"/>
    </source>
</evidence>
<evidence type="ECO:0000313" key="2">
    <source>
        <dbReference type="EMBL" id="GES12397.1"/>
    </source>
</evidence>
<organism evidence="2 3">
    <name type="scientific">Acrocarpospora macrocephala</name>
    <dbReference type="NCBI Taxonomy" id="150177"/>
    <lineage>
        <taxon>Bacteria</taxon>
        <taxon>Bacillati</taxon>
        <taxon>Actinomycetota</taxon>
        <taxon>Actinomycetes</taxon>
        <taxon>Streptosporangiales</taxon>
        <taxon>Streptosporangiaceae</taxon>
        <taxon>Acrocarpospora</taxon>
    </lineage>
</organism>
<feature type="region of interest" description="Disordered" evidence="1">
    <location>
        <begin position="47"/>
        <end position="81"/>
    </location>
</feature>
<proteinExistence type="predicted"/>
<dbReference type="Proteomes" id="UP000331127">
    <property type="component" value="Unassembled WGS sequence"/>
</dbReference>
<reference evidence="2 3" key="1">
    <citation type="submission" date="2019-10" db="EMBL/GenBank/DDBJ databases">
        <title>Whole genome shotgun sequence of Acrocarpospora macrocephala NBRC 16266.</title>
        <authorList>
            <person name="Ichikawa N."/>
            <person name="Kimura A."/>
            <person name="Kitahashi Y."/>
            <person name="Komaki H."/>
            <person name="Oguchi A."/>
        </authorList>
    </citation>
    <scope>NUCLEOTIDE SEQUENCE [LARGE SCALE GENOMIC DNA]</scope>
    <source>
        <strain evidence="2 3">NBRC 16266</strain>
    </source>
</reference>
<keyword evidence="3" id="KW-1185">Reference proteome</keyword>
<comment type="caution">
    <text evidence="2">The sequence shown here is derived from an EMBL/GenBank/DDBJ whole genome shotgun (WGS) entry which is preliminary data.</text>
</comment>
<gene>
    <name evidence="2" type="ORF">Amac_059940</name>
</gene>
<accession>A0A5M3WSM9</accession>
<dbReference type="EMBL" id="BLAE01000036">
    <property type="protein sequence ID" value="GES12397.1"/>
    <property type="molecule type" value="Genomic_DNA"/>
</dbReference>
<dbReference type="AlphaFoldDB" id="A0A5M3WSM9"/>
<sequence>MPVLIPTPKMLISAGVVGAILVGGVAVAHTASAGRLYEESLRFKEVTRATPAPDPGVVSEPESGTPDPNVVSRLMPGDPGEISEYWTKERLEDAQPMPIPEVSISILPN</sequence>
<evidence type="ECO:0000256" key="1">
    <source>
        <dbReference type="SAM" id="MobiDB-lite"/>
    </source>
</evidence>
<name>A0A5M3WSM9_9ACTN</name>